<gene>
    <name evidence="2" type="ORF">KAF25_005486</name>
</gene>
<reference evidence="2" key="1">
    <citation type="submission" date="2021-04" db="EMBL/GenBank/DDBJ databases">
        <title>Draft genome of Fusarium avenaceum strain F156N33, isolated from an atmospheric sample in Virginia.</title>
        <authorList>
            <person name="Yang S."/>
            <person name="Vinatzer B.A."/>
            <person name="Coleman J."/>
        </authorList>
    </citation>
    <scope>NUCLEOTIDE SEQUENCE</scope>
    <source>
        <strain evidence="2">F156N33</strain>
    </source>
</reference>
<dbReference type="Proteomes" id="UP000782241">
    <property type="component" value="Unassembled WGS sequence"/>
</dbReference>
<protein>
    <submittedName>
        <fullName evidence="2">Uncharacterized protein</fullName>
    </submittedName>
</protein>
<evidence type="ECO:0000256" key="1">
    <source>
        <dbReference type="SAM" id="MobiDB-lite"/>
    </source>
</evidence>
<dbReference type="EMBL" id="JAGPUO010000007">
    <property type="protein sequence ID" value="KAG5661364.1"/>
    <property type="molecule type" value="Genomic_DNA"/>
</dbReference>
<sequence>MLQSSPSPPLSDDGSHESDASEGYDEPRLTPQELGAFFIDFYLFMATLNYDKSDLKIPPPTGWPEITSESCGYFKSDYTIETAIDFKKHSETHEAMEFWSSEDEQDLSDVICFAEGYGSYGRGLWLLVKDCEIIEELSEADVLSAVPVGEFFANPREQFETLKLIPGERRITIEAQNAPERKELITEDEMNSQTQQWGTDLDIQYVRQIYLAH</sequence>
<comment type="caution">
    <text evidence="2">The sequence shown here is derived from an EMBL/GenBank/DDBJ whole genome shotgun (WGS) entry which is preliminary data.</text>
</comment>
<dbReference type="AlphaFoldDB" id="A0A9P7KTN8"/>
<proteinExistence type="predicted"/>
<organism evidence="2 3">
    <name type="scientific">Fusarium avenaceum</name>
    <dbReference type="NCBI Taxonomy" id="40199"/>
    <lineage>
        <taxon>Eukaryota</taxon>
        <taxon>Fungi</taxon>
        <taxon>Dikarya</taxon>
        <taxon>Ascomycota</taxon>
        <taxon>Pezizomycotina</taxon>
        <taxon>Sordariomycetes</taxon>
        <taxon>Hypocreomycetidae</taxon>
        <taxon>Hypocreales</taxon>
        <taxon>Nectriaceae</taxon>
        <taxon>Fusarium</taxon>
        <taxon>Fusarium tricinctum species complex</taxon>
    </lineage>
</organism>
<name>A0A9P7KTN8_9HYPO</name>
<feature type="region of interest" description="Disordered" evidence="1">
    <location>
        <begin position="1"/>
        <end position="27"/>
    </location>
</feature>
<keyword evidence="3" id="KW-1185">Reference proteome</keyword>
<accession>A0A9P7KTN8</accession>
<evidence type="ECO:0000313" key="2">
    <source>
        <dbReference type="EMBL" id="KAG5661364.1"/>
    </source>
</evidence>
<evidence type="ECO:0000313" key="3">
    <source>
        <dbReference type="Proteomes" id="UP000782241"/>
    </source>
</evidence>